<evidence type="ECO:0000256" key="1">
    <source>
        <dbReference type="ARBA" id="ARBA00010652"/>
    </source>
</evidence>
<dbReference type="Gene3D" id="1.20.1260.20">
    <property type="entry name" value="PPE superfamily"/>
    <property type="match status" value="1"/>
</dbReference>
<feature type="domain" description="PPE" evidence="3">
    <location>
        <begin position="1"/>
        <end position="153"/>
    </location>
</feature>
<evidence type="ECO:0000313" key="5">
    <source>
        <dbReference type="Proteomes" id="UP000192320"/>
    </source>
</evidence>
<dbReference type="Proteomes" id="UP000192320">
    <property type="component" value="Unassembled WGS sequence"/>
</dbReference>
<dbReference type="SUPFAM" id="SSF140459">
    <property type="entry name" value="PE/PPE dimer-like"/>
    <property type="match status" value="1"/>
</dbReference>
<keyword evidence="5" id="KW-1185">Reference proteome</keyword>
<comment type="similarity">
    <text evidence="1">Belongs to the mycobacterial PPE family.</text>
</comment>
<dbReference type="PANTHER" id="PTHR46766">
    <property type="entry name" value="GLUTAMINE-RICH PROTEIN 2"/>
    <property type="match status" value="1"/>
</dbReference>
<feature type="compositionally biased region" description="Basic and acidic residues" evidence="2">
    <location>
        <begin position="324"/>
        <end position="344"/>
    </location>
</feature>
<accession>A0AA91M332</accession>
<feature type="region of interest" description="Disordered" evidence="2">
    <location>
        <begin position="279"/>
        <end position="353"/>
    </location>
</feature>
<protein>
    <recommendedName>
        <fullName evidence="3">PPE domain-containing protein</fullName>
    </recommendedName>
</protein>
<evidence type="ECO:0000313" key="4">
    <source>
        <dbReference type="EMBL" id="ORA98316.1"/>
    </source>
</evidence>
<comment type="caution">
    <text evidence="4">The sequence shown here is derived from an EMBL/GenBank/DDBJ whole genome shotgun (WGS) entry which is preliminary data.</text>
</comment>
<reference evidence="4 5" key="1">
    <citation type="submission" date="2017-02" db="EMBL/GenBank/DDBJ databases">
        <title>The new phylogeny of genus Mycobacterium.</title>
        <authorList>
            <person name="Tortoli E."/>
            <person name="Trovato A."/>
            <person name="Cirillo D.M."/>
        </authorList>
    </citation>
    <scope>NUCLEOTIDE SEQUENCE [LARGE SCALE GENOMIC DNA]</scope>
    <source>
        <strain evidence="4 5">DSM 45633</strain>
    </source>
</reference>
<dbReference type="EMBL" id="MVHZ01000023">
    <property type="protein sequence ID" value="ORA98316.1"/>
    <property type="molecule type" value="Genomic_DNA"/>
</dbReference>
<dbReference type="GO" id="GO:0052572">
    <property type="term" value="P:response to host immune response"/>
    <property type="evidence" value="ECO:0007669"/>
    <property type="project" value="TreeGrafter"/>
</dbReference>
<gene>
    <name evidence="4" type="ORF">BST33_16860</name>
</gene>
<name>A0AA91M332_9MYCO</name>
<evidence type="ECO:0000256" key="2">
    <source>
        <dbReference type="SAM" id="MobiDB-lite"/>
    </source>
</evidence>
<dbReference type="InterPro" id="IPR000030">
    <property type="entry name" value="PPE_dom"/>
</dbReference>
<evidence type="ECO:0000259" key="3">
    <source>
        <dbReference type="Pfam" id="PF00823"/>
    </source>
</evidence>
<sequence length="353" mass="36392">MLPPDVNSSRMYSGAGAQPLMAAASAWKALAAELTSMGLAYDAMIDELSDDRVGPMTAAAAAYAQWLHTTAAQAGRAASAARSAAAAYDTAFVMTVPPALVTANRAQLKSLVANNFLGHNTAAIAATDAQYADMWARDAMAMYGYYVSSTAAAGLHPFTQPPHTTISTPASSPFGTLAMDPAAAFGVDLSTVGKIEDTLLLEVAASPASASVGAELGVAATLNGLSVPQSWATAVPARVIGRAVSIAADTVLRAAAGTTALPLVALGPASRATAGFRRVRGASAGPKPPSNGSPRAIVRQRGRSEQPKKQAARPPKGAVPRILGELRELADPRDTRILSDEERTRTKRRLHGR</sequence>
<proteinExistence type="inferred from homology"/>
<dbReference type="PANTHER" id="PTHR46766:SF1">
    <property type="entry name" value="GLUTAMINE-RICH PROTEIN 2"/>
    <property type="match status" value="1"/>
</dbReference>
<dbReference type="Pfam" id="PF00823">
    <property type="entry name" value="PPE"/>
    <property type="match status" value="1"/>
</dbReference>
<dbReference type="AlphaFoldDB" id="A0AA91M332"/>
<dbReference type="InterPro" id="IPR038332">
    <property type="entry name" value="PPE_sf"/>
</dbReference>
<organism evidence="4 5">
    <name type="scientific">Mycolicibacter minnesotensis</name>
    <dbReference type="NCBI Taxonomy" id="1118379"/>
    <lineage>
        <taxon>Bacteria</taxon>
        <taxon>Bacillati</taxon>
        <taxon>Actinomycetota</taxon>
        <taxon>Actinomycetes</taxon>
        <taxon>Mycobacteriales</taxon>
        <taxon>Mycobacteriaceae</taxon>
        <taxon>Mycolicibacter</taxon>
    </lineage>
</organism>